<evidence type="ECO:0000256" key="1">
    <source>
        <dbReference type="ARBA" id="ARBA00001541"/>
    </source>
</evidence>
<dbReference type="RefSeq" id="WP_093793558.1">
    <property type="nucleotide sequence ID" value="NZ_CP155571.1"/>
</dbReference>
<dbReference type="EC" id="2.1.1.80" evidence="2"/>
<dbReference type="Pfam" id="PF01739">
    <property type="entry name" value="CheR"/>
    <property type="match status" value="1"/>
</dbReference>
<dbReference type="InterPro" id="IPR026024">
    <property type="entry name" value="Chemotaxis_MeTrfase_CheR"/>
</dbReference>
<organism evidence="7 8">
    <name type="scientific">Sporomusa acidovorans (strain ATCC 49682 / DSM 3132 / Mol)</name>
    <dbReference type="NCBI Taxonomy" id="1123286"/>
    <lineage>
        <taxon>Bacteria</taxon>
        <taxon>Bacillati</taxon>
        <taxon>Bacillota</taxon>
        <taxon>Negativicutes</taxon>
        <taxon>Selenomonadales</taxon>
        <taxon>Sporomusaceae</taxon>
        <taxon>Sporomusa</taxon>
    </lineage>
</organism>
<dbReference type="GO" id="GO:0008983">
    <property type="term" value="F:protein-glutamate O-methyltransferase activity"/>
    <property type="evidence" value="ECO:0007669"/>
    <property type="project" value="UniProtKB-EC"/>
</dbReference>
<dbReference type="InterPro" id="IPR036804">
    <property type="entry name" value="CheR_N_sf"/>
</dbReference>
<dbReference type="Gene3D" id="1.10.155.10">
    <property type="entry name" value="Chemotaxis receptor methyltransferase CheR, N-terminal domain"/>
    <property type="match status" value="1"/>
</dbReference>
<evidence type="ECO:0000313" key="8">
    <source>
        <dbReference type="Proteomes" id="UP000216052"/>
    </source>
</evidence>
<evidence type="ECO:0000256" key="5">
    <source>
        <dbReference type="ARBA" id="ARBA00022691"/>
    </source>
</evidence>
<reference evidence="7" key="1">
    <citation type="submission" date="2024-05" db="EMBL/GenBank/DDBJ databases">
        <title>Isolation and characterization of Sporomusa carbonis sp. nov., a carboxydotrophic hydrogenogen in the genus of Sporomusa isolated from a charcoal burning pile.</title>
        <authorList>
            <person name="Boeer T."/>
            <person name="Rosenbaum F."/>
            <person name="Eysell L."/>
            <person name="Mueller V."/>
            <person name="Daniel R."/>
            <person name="Poehlein A."/>
        </authorList>
    </citation>
    <scope>NUCLEOTIDE SEQUENCE [LARGE SCALE GENOMIC DNA]</scope>
    <source>
        <strain evidence="7">DSM 3132</strain>
    </source>
</reference>
<protein>
    <recommendedName>
        <fullName evidence="2">protein-glutamate O-methyltransferase</fullName>
        <ecNumber evidence="2">2.1.1.80</ecNumber>
    </recommendedName>
</protein>
<dbReference type="Proteomes" id="UP000216052">
    <property type="component" value="Chromosome"/>
</dbReference>
<proteinExistence type="predicted"/>
<dbReference type="PRINTS" id="PR00996">
    <property type="entry name" value="CHERMTFRASE"/>
</dbReference>
<dbReference type="SUPFAM" id="SSF47757">
    <property type="entry name" value="Chemotaxis receptor methyltransferase CheR, N-terminal domain"/>
    <property type="match status" value="1"/>
</dbReference>
<dbReference type="Pfam" id="PF03705">
    <property type="entry name" value="CheR_N"/>
    <property type="match status" value="1"/>
</dbReference>
<keyword evidence="3 7" id="KW-0489">Methyltransferase</keyword>
<dbReference type="Gene3D" id="3.40.50.150">
    <property type="entry name" value="Vaccinia Virus protein VP39"/>
    <property type="match status" value="1"/>
</dbReference>
<dbReference type="PANTHER" id="PTHR24422:SF19">
    <property type="entry name" value="CHEMOTAXIS PROTEIN METHYLTRANSFERASE"/>
    <property type="match status" value="1"/>
</dbReference>
<dbReference type="GO" id="GO:0032259">
    <property type="term" value="P:methylation"/>
    <property type="evidence" value="ECO:0007669"/>
    <property type="project" value="UniProtKB-KW"/>
</dbReference>
<name>A0ABZ3J918_SPOA4</name>
<dbReference type="SUPFAM" id="SSF53335">
    <property type="entry name" value="S-adenosyl-L-methionine-dependent methyltransferases"/>
    <property type="match status" value="1"/>
</dbReference>
<evidence type="ECO:0000313" key="7">
    <source>
        <dbReference type="EMBL" id="XFO74366.1"/>
    </source>
</evidence>
<dbReference type="InterPro" id="IPR022642">
    <property type="entry name" value="CheR_C"/>
</dbReference>
<dbReference type="InterPro" id="IPR022641">
    <property type="entry name" value="CheR_N"/>
</dbReference>
<keyword evidence="5" id="KW-0949">S-adenosyl-L-methionine</keyword>
<gene>
    <name evidence="7" type="primary">cheR_2</name>
    <name evidence="7" type="ORF">SPACI_044760</name>
</gene>
<dbReference type="PROSITE" id="PS50123">
    <property type="entry name" value="CHER"/>
    <property type="match status" value="1"/>
</dbReference>
<sequence>MIGIDEQEFRQLADFIHANYGINLGNEKKQLLLGRLQGVLVKKNIGSFTEYYQQIMADKSGSEVATLLDRITTNHTFFLRENQHFEYLRSQVLPYLSATVRDKDLRIWSAGCASGQEAYTIAMLLADAFDGTPGWNKVILATDIASRVLEKAVSGIYQNNELTGLPPAWEKKYFEKRNESERTVRRSIQSEIIFRKFNLMEPVFPFKKKFHVIFCRNVMIYFDHQTKRELIGKFFNFTEPGGYLFVGHSESLHRGESGYDYIAPGIYRKPGGGGYCDPKKDKSFNCR</sequence>
<dbReference type="InterPro" id="IPR000780">
    <property type="entry name" value="CheR_MeTrfase"/>
</dbReference>
<keyword evidence="4 7" id="KW-0808">Transferase</keyword>
<dbReference type="EMBL" id="CP155571">
    <property type="protein sequence ID" value="XFO74366.1"/>
    <property type="molecule type" value="Genomic_DNA"/>
</dbReference>
<dbReference type="InterPro" id="IPR029063">
    <property type="entry name" value="SAM-dependent_MTases_sf"/>
</dbReference>
<feature type="domain" description="CheR-type methyltransferase" evidence="6">
    <location>
        <begin position="1"/>
        <end position="272"/>
    </location>
</feature>
<dbReference type="PANTHER" id="PTHR24422">
    <property type="entry name" value="CHEMOTAXIS PROTEIN METHYLTRANSFERASE"/>
    <property type="match status" value="1"/>
</dbReference>
<dbReference type="CDD" id="cd02440">
    <property type="entry name" value="AdoMet_MTases"/>
    <property type="match status" value="1"/>
</dbReference>
<dbReference type="SMART" id="SM00138">
    <property type="entry name" value="MeTrc"/>
    <property type="match status" value="1"/>
</dbReference>
<evidence type="ECO:0000256" key="3">
    <source>
        <dbReference type="ARBA" id="ARBA00022603"/>
    </source>
</evidence>
<comment type="catalytic activity">
    <reaction evidence="1">
        <text>L-glutamyl-[protein] + S-adenosyl-L-methionine = [protein]-L-glutamate 5-O-methyl ester + S-adenosyl-L-homocysteine</text>
        <dbReference type="Rhea" id="RHEA:24452"/>
        <dbReference type="Rhea" id="RHEA-COMP:10208"/>
        <dbReference type="Rhea" id="RHEA-COMP:10311"/>
        <dbReference type="ChEBI" id="CHEBI:29973"/>
        <dbReference type="ChEBI" id="CHEBI:57856"/>
        <dbReference type="ChEBI" id="CHEBI:59789"/>
        <dbReference type="ChEBI" id="CHEBI:82795"/>
        <dbReference type="EC" id="2.1.1.80"/>
    </reaction>
</comment>
<keyword evidence="8" id="KW-1185">Reference proteome</keyword>
<dbReference type="PIRSF" id="PIRSF000410">
    <property type="entry name" value="CheR"/>
    <property type="match status" value="1"/>
</dbReference>
<evidence type="ECO:0000259" key="6">
    <source>
        <dbReference type="PROSITE" id="PS50123"/>
    </source>
</evidence>
<dbReference type="InterPro" id="IPR050903">
    <property type="entry name" value="Bact_Chemotaxis_MeTrfase"/>
</dbReference>
<accession>A0ABZ3J918</accession>
<evidence type="ECO:0000256" key="4">
    <source>
        <dbReference type="ARBA" id="ARBA00022679"/>
    </source>
</evidence>
<evidence type="ECO:0000256" key="2">
    <source>
        <dbReference type="ARBA" id="ARBA00012534"/>
    </source>
</evidence>